<dbReference type="InterPro" id="IPR051448">
    <property type="entry name" value="CdaR-like_regulators"/>
</dbReference>
<evidence type="ECO:0000259" key="2">
    <source>
        <dbReference type="Pfam" id="PF13556"/>
    </source>
</evidence>
<reference evidence="4" key="1">
    <citation type="submission" date="2021-01" db="EMBL/GenBank/DDBJ databases">
        <title>Whole genome shotgun sequence of Virgisporangium ochraceum NBRC 16418.</title>
        <authorList>
            <person name="Komaki H."/>
            <person name="Tamura T."/>
        </authorList>
    </citation>
    <scope>NUCLEOTIDE SEQUENCE</scope>
    <source>
        <strain evidence="4">NBRC 16418</strain>
    </source>
</reference>
<dbReference type="InterPro" id="IPR042070">
    <property type="entry name" value="PucR_C-HTH_sf"/>
</dbReference>
<feature type="domain" description="RsbT co-antagonist protein RsbRD N-terminal" evidence="3">
    <location>
        <begin position="19"/>
        <end position="153"/>
    </location>
</feature>
<protein>
    <recommendedName>
        <fullName evidence="6">Transcriptional regulator, PucR family</fullName>
    </recommendedName>
</protein>
<dbReference type="Proteomes" id="UP000635606">
    <property type="component" value="Unassembled WGS sequence"/>
</dbReference>
<evidence type="ECO:0000313" key="4">
    <source>
        <dbReference type="EMBL" id="GIJ67815.1"/>
    </source>
</evidence>
<dbReference type="Pfam" id="PF13556">
    <property type="entry name" value="HTH_30"/>
    <property type="match status" value="1"/>
</dbReference>
<dbReference type="RefSeq" id="WP_239160167.1">
    <property type="nucleotide sequence ID" value="NZ_BOPH01000031.1"/>
</dbReference>
<comment type="caution">
    <text evidence="4">The sequence shown here is derived from an EMBL/GenBank/DDBJ whole genome shotgun (WGS) entry which is preliminary data.</text>
</comment>
<sequence>MTAGSLIPLVRTLGADPLVVDAMVDAARTAAPEIARLPVAETRRHVAVLLDAGLAAFDGTGDPDHHDFADATRLGADRAAQGVPLAAVLCGVRAGRTRVFEIAIDRGRRAGIPYETLLDGALELDRYASALERHLIDGYHAAERRLAHDRADAVAGLLRRLLLGEGTGPDADELARFGLNPATPYHCLVTGPEPRPAVRCAGLLGTVDGRVAGLSARPPKPTGAATLTVFGPAVPLADAADAYRLCVAAWQAAESFGRRGVHAVADLAGEAALAAQPGLAALLRDSLLGRLRPGDPFHRELVSTALSYLDHGQRLDQTASALHVHPNTVRYRLRRLQDLTGLPAGTEERLTVLETLRWWWALHTWLTSLPRRGSPTPTRRSPRGSADPAWSGSSPRGS</sequence>
<evidence type="ECO:0008006" key="6">
    <source>
        <dbReference type="Google" id="ProtNLM"/>
    </source>
</evidence>
<dbReference type="AlphaFoldDB" id="A0A8J3ZSY6"/>
<keyword evidence="5" id="KW-1185">Reference proteome</keyword>
<proteinExistence type="predicted"/>
<organism evidence="4 5">
    <name type="scientific">Virgisporangium ochraceum</name>
    <dbReference type="NCBI Taxonomy" id="65505"/>
    <lineage>
        <taxon>Bacteria</taxon>
        <taxon>Bacillati</taxon>
        <taxon>Actinomycetota</taxon>
        <taxon>Actinomycetes</taxon>
        <taxon>Micromonosporales</taxon>
        <taxon>Micromonosporaceae</taxon>
        <taxon>Virgisporangium</taxon>
    </lineage>
</organism>
<dbReference type="PANTHER" id="PTHR33744:SF1">
    <property type="entry name" value="DNA-BINDING TRANSCRIPTIONAL ACTIVATOR ADER"/>
    <property type="match status" value="1"/>
</dbReference>
<dbReference type="PANTHER" id="PTHR33744">
    <property type="entry name" value="CARBOHYDRATE DIACID REGULATOR"/>
    <property type="match status" value="1"/>
</dbReference>
<evidence type="ECO:0000313" key="5">
    <source>
        <dbReference type="Proteomes" id="UP000635606"/>
    </source>
</evidence>
<feature type="domain" description="PucR C-terminal helix-turn-helix" evidence="2">
    <location>
        <begin position="301"/>
        <end position="353"/>
    </location>
</feature>
<name>A0A8J3ZSY6_9ACTN</name>
<evidence type="ECO:0000259" key="3">
    <source>
        <dbReference type="Pfam" id="PF14361"/>
    </source>
</evidence>
<feature type="compositionally biased region" description="Low complexity" evidence="1">
    <location>
        <begin position="371"/>
        <end position="385"/>
    </location>
</feature>
<evidence type="ECO:0000256" key="1">
    <source>
        <dbReference type="SAM" id="MobiDB-lite"/>
    </source>
</evidence>
<accession>A0A8J3ZSY6</accession>
<feature type="region of interest" description="Disordered" evidence="1">
    <location>
        <begin position="371"/>
        <end position="398"/>
    </location>
</feature>
<dbReference type="Gene3D" id="1.10.10.2840">
    <property type="entry name" value="PucR C-terminal helix-turn-helix domain"/>
    <property type="match status" value="1"/>
</dbReference>
<dbReference type="EMBL" id="BOPH01000031">
    <property type="protein sequence ID" value="GIJ67815.1"/>
    <property type="molecule type" value="Genomic_DNA"/>
</dbReference>
<dbReference type="InterPro" id="IPR025736">
    <property type="entry name" value="PucR_C-HTH_dom"/>
</dbReference>
<dbReference type="Pfam" id="PF14361">
    <property type="entry name" value="RsbRD_N"/>
    <property type="match status" value="1"/>
</dbReference>
<dbReference type="InterPro" id="IPR025751">
    <property type="entry name" value="RsbRD_N_dom"/>
</dbReference>
<gene>
    <name evidence="4" type="ORF">Voc01_027320</name>
</gene>